<accession>A0A9D1ESI9</accession>
<feature type="transmembrane region" description="Helical" evidence="2">
    <location>
        <begin position="175"/>
        <end position="194"/>
    </location>
</feature>
<feature type="transmembrane region" description="Helical" evidence="2">
    <location>
        <begin position="151"/>
        <end position="169"/>
    </location>
</feature>
<dbReference type="AlphaFoldDB" id="A0A9D1ESI9"/>
<keyword evidence="2" id="KW-0812">Transmembrane</keyword>
<feature type="compositionally biased region" description="Low complexity" evidence="1">
    <location>
        <begin position="235"/>
        <end position="246"/>
    </location>
</feature>
<feature type="region of interest" description="Disordered" evidence="1">
    <location>
        <begin position="234"/>
        <end position="274"/>
    </location>
</feature>
<reference evidence="3" key="2">
    <citation type="journal article" date="2021" name="PeerJ">
        <title>Extensive microbial diversity within the chicken gut microbiome revealed by metagenomics and culture.</title>
        <authorList>
            <person name="Gilroy R."/>
            <person name="Ravi A."/>
            <person name="Getino M."/>
            <person name="Pursley I."/>
            <person name="Horton D.L."/>
            <person name="Alikhan N.F."/>
            <person name="Baker D."/>
            <person name="Gharbi K."/>
            <person name="Hall N."/>
            <person name="Watson M."/>
            <person name="Adriaenssens E.M."/>
            <person name="Foster-Nyarko E."/>
            <person name="Jarju S."/>
            <person name="Secka A."/>
            <person name="Antonio M."/>
            <person name="Oren A."/>
            <person name="Chaudhuri R.R."/>
            <person name="La Ragione R."/>
            <person name="Hildebrand F."/>
            <person name="Pallen M.J."/>
        </authorList>
    </citation>
    <scope>NUCLEOTIDE SEQUENCE</scope>
    <source>
        <strain evidence="3">CHK190-19873</strain>
    </source>
</reference>
<feature type="compositionally biased region" description="Acidic residues" evidence="1">
    <location>
        <begin position="250"/>
        <end position="274"/>
    </location>
</feature>
<evidence type="ECO:0000256" key="2">
    <source>
        <dbReference type="SAM" id="Phobius"/>
    </source>
</evidence>
<feature type="transmembrane region" description="Helical" evidence="2">
    <location>
        <begin position="109"/>
        <end position="130"/>
    </location>
</feature>
<dbReference type="EMBL" id="DVIQ01000042">
    <property type="protein sequence ID" value="HIS31467.1"/>
    <property type="molecule type" value="Genomic_DNA"/>
</dbReference>
<dbReference type="Proteomes" id="UP000823935">
    <property type="component" value="Unassembled WGS sequence"/>
</dbReference>
<feature type="transmembrane region" description="Helical" evidence="2">
    <location>
        <begin position="22"/>
        <end position="49"/>
    </location>
</feature>
<evidence type="ECO:0000313" key="4">
    <source>
        <dbReference type="Proteomes" id="UP000823935"/>
    </source>
</evidence>
<protein>
    <submittedName>
        <fullName evidence="3">YesL family protein</fullName>
    </submittedName>
</protein>
<sequence>MDRIFSMDNKFFVFMGHVADLMILNILFIICSIPIVTIGASATAMYYVALKMVRNEESYIAKSFFRSFKQNFRQSTIVWVVMLLAGILLVADFLILAQMDASYVQFIRYGLLIITLIYGMIMVYIFPLLAKFYNTLKNTVKNSLLMSIRHLPMTLLMLVISFAPMIITLSFVQAFVYGSVIWILVGFALTAYLNSRFLVKIFDKYIPGEEDESAEGDSLEEFSAEEAQALENPEGIFPAPGAAIAADMPETAEGETSEESETGQDSSAEDPEEQ</sequence>
<comment type="caution">
    <text evidence="3">The sequence shown here is derived from an EMBL/GenBank/DDBJ whole genome shotgun (WGS) entry which is preliminary data.</text>
</comment>
<evidence type="ECO:0000256" key="1">
    <source>
        <dbReference type="SAM" id="MobiDB-lite"/>
    </source>
</evidence>
<organism evidence="3 4">
    <name type="scientific">Candidatus Limivivens intestinipullorum</name>
    <dbReference type="NCBI Taxonomy" id="2840858"/>
    <lineage>
        <taxon>Bacteria</taxon>
        <taxon>Bacillati</taxon>
        <taxon>Bacillota</taxon>
        <taxon>Clostridia</taxon>
        <taxon>Lachnospirales</taxon>
        <taxon>Lachnospiraceae</taxon>
        <taxon>Lachnospiraceae incertae sedis</taxon>
        <taxon>Candidatus Limivivens</taxon>
    </lineage>
</organism>
<name>A0A9D1ESI9_9FIRM</name>
<reference evidence="3" key="1">
    <citation type="submission" date="2020-10" db="EMBL/GenBank/DDBJ databases">
        <authorList>
            <person name="Gilroy R."/>
        </authorList>
    </citation>
    <scope>NUCLEOTIDE SEQUENCE</scope>
    <source>
        <strain evidence="3">CHK190-19873</strain>
    </source>
</reference>
<proteinExistence type="predicted"/>
<keyword evidence="2" id="KW-0472">Membrane</keyword>
<feature type="transmembrane region" description="Helical" evidence="2">
    <location>
        <begin position="76"/>
        <end position="97"/>
    </location>
</feature>
<dbReference type="InterPro" id="IPR006938">
    <property type="entry name" value="DUF624"/>
</dbReference>
<gene>
    <name evidence="3" type="ORF">IAB44_07990</name>
</gene>
<dbReference type="Pfam" id="PF04854">
    <property type="entry name" value="DUF624"/>
    <property type="match status" value="1"/>
</dbReference>
<keyword evidence="2" id="KW-1133">Transmembrane helix</keyword>
<evidence type="ECO:0000313" key="3">
    <source>
        <dbReference type="EMBL" id="HIS31467.1"/>
    </source>
</evidence>